<dbReference type="SUPFAM" id="SSF55874">
    <property type="entry name" value="ATPase domain of HSP90 chaperone/DNA topoisomerase II/histidine kinase"/>
    <property type="match status" value="1"/>
</dbReference>
<keyword evidence="5" id="KW-0175">Coiled coil</keyword>
<keyword evidence="9" id="KW-1185">Reference proteome</keyword>
<reference evidence="8 9" key="1">
    <citation type="submission" date="2020-03" db="EMBL/GenBank/DDBJ databases">
        <title>Genome Sequence of industrial isolate, B5A.</title>
        <authorList>
            <person name="Sharma S."/>
            <person name="Patil P.B."/>
            <person name="Korpole S."/>
        </authorList>
    </citation>
    <scope>NUCLEOTIDE SEQUENCE [LARGE SCALE GENOMIC DNA]</scope>
    <source>
        <strain evidence="8 9">PI-S10-B5A</strain>
    </source>
</reference>
<gene>
    <name evidence="8" type="ORF">G9470_22130</name>
</gene>
<dbReference type="Gene3D" id="6.10.340.10">
    <property type="match status" value="1"/>
</dbReference>
<dbReference type="RefSeq" id="WP_170823538.1">
    <property type="nucleotide sequence ID" value="NZ_JAAOXG010000059.1"/>
</dbReference>
<comment type="caution">
    <text evidence="8">The sequence shown here is derived from an EMBL/GenBank/DDBJ whole genome shotgun (WGS) entry which is preliminary data.</text>
</comment>
<dbReference type="SUPFAM" id="SSF158472">
    <property type="entry name" value="HAMP domain-like"/>
    <property type="match status" value="1"/>
</dbReference>
<dbReference type="InterPro" id="IPR036890">
    <property type="entry name" value="HATPase_C_sf"/>
</dbReference>
<accession>A0ABX1VZ39</accession>
<sequence>MMKKIYKNLRFRSKIILIFGIMFFLTTAISGFSYYRYTSHDIEENFRISAESVLTQIVDTLDMRLGVIRQRAQGMLTNYTFVVSFSDYLNNPNDLNLIKTMGTVSSFLKDLETGENLLHSSYIYTDKREFDNFVRMRNWQFQFKESEYYSSYIGGPGKAIQWFPSQTDQIFQDTDQIIPCVRRFSVEGYKGSLYLILQLNKKQLEHLLAGKYEFFDKIIILDQDGNTIIGSEGIDSAKLMKLIPKEGEKGAVFTSDYEYEGNTYLVTCNQLSENGWQIFGLKSRETLLGSLQSLRDVILETLGVIFLVGVAAILLLSYQLTNSLRKLEKRMSLVEKGDFNTRFFYPYKDEVGSLAKSFNYMIGEIQNLVRKQEETIEELKWERDHAAEVQKQKRKAELKALQAQINPHFLYNTLNAITWQAADQGAEEISILSNSLGKFFRISLSKGAEIITLREEIEHVTSYLDIQRIRYHSKLNYQIEVGEQWLDIRVIKLILQPLAENSIYHGIKEKKGEGLIRIYEEPWGEGAQKILKLIVWDNGAGIPEEKLKILNETLKKGVTDRLEGYGIYNVNERLRLFYGENYGLQFESVEGQWTKAMLTLPVTDGEVDSCIGS</sequence>
<name>A0ABX1VZ39_9FIRM</name>
<organism evidence="8 9">
    <name type="scientific">Lacrimispora defluvii</name>
    <dbReference type="NCBI Taxonomy" id="2719233"/>
    <lineage>
        <taxon>Bacteria</taxon>
        <taxon>Bacillati</taxon>
        <taxon>Bacillota</taxon>
        <taxon>Clostridia</taxon>
        <taxon>Lachnospirales</taxon>
        <taxon>Lachnospiraceae</taxon>
        <taxon>Lacrimispora</taxon>
    </lineage>
</organism>
<keyword evidence="6" id="KW-0812">Transmembrane</keyword>
<keyword evidence="6" id="KW-1133">Transmembrane helix</keyword>
<feature type="transmembrane region" description="Helical" evidence="6">
    <location>
        <begin position="302"/>
        <end position="321"/>
    </location>
</feature>
<dbReference type="InterPro" id="IPR010559">
    <property type="entry name" value="Sig_transdc_His_kin_internal"/>
</dbReference>
<dbReference type="PANTHER" id="PTHR34220:SF7">
    <property type="entry name" value="SENSOR HISTIDINE KINASE YPDA"/>
    <property type="match status" value="1"/>
</dbReference>
<dbReference type="PROSITE" id="PS50885">
    <property type="entry name" value="HAMP"/>
    <property type="match status" value="1"/>
</dbReference>
<dbReference type="InterPro" id="IPR003660">
    <property type="entry name" value="HAMP_dom"/>
</dbReference>
<evidence type="ECO:0000256" key="6">
    <source>
        <dbReference type="SAM" id="Phobius"/>
    </source>
</evidence>
<dbReference type="Pfam" id="PF02518">
    <property type="entry name" value="HATPase_c"/>
    <property type="match status" value="1"/>
</dbReference>
<feature type="domain" description="HAMP" evidence="7">
    <location>
        <begin position="318"/>
        <end position="370"/>
    </location>
</feature>
<dbReference type="CDD" id="cd06225">
    <property type="entry name" value="HAMP"/>
    <property type="match status" value="1"/>
</dbReference>
<feature type="coiled-coil region" evidence="5">
    <location>
        <begin position="362"/>
        <end position="406"/>
    </location>
</feature>
<evidence type="ECO:0000259" key="7">
    <source>
        <dbReference type="PROSITE" id="PS50885"/>
    </source>
</evidence>
<dbReference type="Pfam" id="PF00672">
    <property type="entry name" value="HAMP"/>
    <property type="match status" value="1"/>
</dbReference>
<dbReference type="SMART" id="SM00387">
    <property type="entry name" value="HATPase_c"/>
    <property type="match status" value="1"/>
</dbReference>
<evidence type="ECO:0000256" key="5">
    <source>
        <dbReference type="SAM" id="Coils"/>
    </source>
</evidence>
<evidence type="ECO:0000313" key="8">
    <source>
        <dbReference type="EMBL" id="NNJ32466.1"/>
    </source>
</evidence>
<comment type="subcellular location">
    <subcellularLocation>
        <location evidence="1">Membrane</location>
    </subcellularLocation>
</comment>
<evidence type="ECO:0000313" key="9">
    <source>
        <dbReference type="Proteomes" id="UP000539052"/>
    </source>
</evidence>
<keyword evidence="6" id="KW-0472">Membrane</keyword>
<dbReference type="Gene3D" id="3.30.565.10">
    <property type="entry name" value="Histidine kinase-like ATPase, C-terminal domain"/>
    <property type="match status" value="1"/>
</dbReference>
<evidence type="ECO:0000256" key="4">
    <source>
        <dbReference type="ARBA" id="ARBA00022777"/>
    </source>
</evidence>
<keyword evidence="3" id="KW-0808">Transferase</keyword>
<dbReference type="GO" id="GO:0016301">
    <property type="term" value="F:kinase activity"/>
    <property type="evidence" value="ECO:0007669"/>
    <property type="project" value="UniProtKB-KW"/>
</dbReference>
<dbReference type="EMBL" id="JAAOXG010000059">
    <property type="protein sequence ID" value="NNJ32466.1"/>
    <property type="molecule type" value="Genomic_DNA"/>
</dbReference>
<keyword evidence="4 8" id="KW-0418">Kinase</keyword>
<evidence type="ECO:0000256" key="1">
    <source>
        <dbReference type="ARBA" id="ARBA00004370"/>
    </source>
</evidence>
<dbReference type="Pfam" id="PF06580">
    <property type="entry name" value="His_kinase"/>
    <property type="match status" value="1"/>
</dbReference>
<keyword evidence="2" id="KW-0597">Phosphoprotein</keyword>
<protein>
    <submittedName>
        <fullName evidence="8">Sensor histidine kinase</fullName>
    </submittedName>
</protein>
<evidence type="ECO:0000256" key="3">
    <source>
        <dbReference type="ARBA" id="ARBA00022679"/>
    </source>
</evidence>
<dbReference type="InterPro" id="IPR050640">
    <property type="entry name" value="Bact_2-comp_sensor_kinase"/>
</dbReference>
<proteinExistence type="predicted"/>
<dbReference type="InterPro" id="IPR003594">
    <property type="entry name" value="HATPase_dom"/>
</dbReference>
<dbReference type="PANTHER" id="PTHR34220">
    <property type="entry name" value="SENSOR HISTIDINE KINASE YPDA"/>
    <property type="match status" value="1"/>
</dbReference>
<evidence type="ECO:0000256" key="2">
    <source>
        <dbReference type="ARBA" id="ARBA00022553"/>
    </source>
</evidence>
<dbReference type="SMART" id="SM00304">
    <property type="entry name" value="HAMP"/>
    <property type="match status" value="1"/>
</dbReference>
<dbReference type="Proteomes" id="UP000539052">
    <property type="component" value="Unassembled WGS sequence"/>
</dbReference>